<accession>A0A7L7L666</accession>
<dbReference type="InterPro" id="IPR051262">
    <property type="entry name" value="SMP-30/CGR1_Lactonase"/>
</dbReference>
<sequence>MKNLLLIIFISFFVFSCSEDDDTTSGPVTQESYVLPGNTFFPEGIAYHEKSNAFFTGSVTNGDILRVKVQNGEANLFAKGDLQYRGAATGLKIDPMDRLWVCGGSSNTIQVLDMNGMVLQSWNTKALFDSGFINDCIYDDTHIYFTDSQVKKIYRTTIGETVSEDMEEWLTFTDTQIPYGTSTNANGIVNTPDNKYLIIVVSSSGKLYRIEKATKAITEITLNTPVTAGDGLYLIDKTLYVSRNATGQIFPVTLNDDFTQGNVGTGFGSNLLFNTTIDKVGNYFLVVNGQLNKRTTNDPVLPFTISRVAIP</sequence>
<evidence type="ECO:0000313" key="2">
    <source>
        <dbReference type="Proteomes" id="UP000514509"/>
    </source>
</evidence>
<dbReference type="AlphaFoldDB" id="A0A7L7L666"/>
<dbReference type="SUPFAM" id="SSF63825">
    <property type="entry name" value="YWTD domain"/>
    <property type="match status" value="1"/>
</dbReference>
<gene>
    <name evidence="1" type="ORF">HUW48_09865</name>
</gene>
<keyword evidence="2" id="KW-1185">Reference proteome</keyword>
<evidence type="ECO:0008006" key="3">
    <source>
        <dbReference type="Google" id="ProtNLM"/>
    </source>
</evidence>
<organism evidence="1 2">
    <name type="scientific">Adhaeribacter radiodurans</name>
    <dbReference type="NCBI Taxonomy" id="2745197"/>
    <lineage>
        <taxon>Bacteria</taxon>
        <taxon>Pseudomonadati</taxon>
        <taxon>Bacteroidota</taxon>
        <taxon>Cytophagia</taxon>
        <taxon>Cytophagales</taxon>
        <taxon>Hymenobacteraceae</taxon>
        <taxon>Adhaeribacter</taxon>
    </lineage>
</organism>
<dbReference type="RefSeq" id="WP_182415509.1">
    <property type="nucleotide sequence ID" value="NZ_CP055153.1"/>
</dbReference>
<dbReference type="InterPro" id="IPR011042">
    <property type="entry name" value="6-blade_b-propeller_TolB-like"/>
</dbReference>
<reference evidence="1 2" key="1">
    <citation type="submission" date="2020-08" db="EMBL/GenBank/DDBJ databases">
        <title>Adhaeribacter dokdonensis sp. nov., isolated from the rhizosphere of Elymus tsukushiensis, a plant native to the Dokdo Islands, Republic of Korea.</title>
        <authorList>
            <person name="Ghim S.Y."/>
        </authorList>
    </citation>
    <scope>NUCLEOTIDE SEQUENCE [LARGE SCALE GENOMIC DNA]</scope>
    <source>
        <strain evidence="1 2">KUDC8001</strain>
    </source>
</reference>
<evidence type="ECO:0000313" key="1">
    <source>
        <dbReference type="EMBL" id="QMU28322.1"/>
    </source>
</evidence>
<dbReference type="PANTHER" id="PTHR47572:SF4">
    <property type="entry name" value="LACTONASE DRP35"/>
    <property type="match status" value="1"/>
</dbReference>
<dbReference type="Gene3D" id="2.120.10.30">
    <property type="entry name" value="TolB, C-terminal domain"/>
    <property type="match status" value="1"/>
</dbReference>
<dbReference type="EMBL" id="CP055153">
    <property type="protein sequence ID" value="QMU28322.1"/>
    <property type="molecule type" value="Genomic_DNA"/>
</dbReference>
<dbReference type="Proteomes" id="UP000514509">
    <property type="component" value="Chromosome"/>
</dbReference>
<dbReference type="PROSITE" id="PS51257">
    <property type="entry name" value="PROKAR_LIPOPROTEIN"/>
    <property type="match status" value="1"/>
</dbReference>
<name>A0A7L7L666_9BACT</name>
<dbReference type="PANTHER" id="PTHR47572">
    <property type="entry name" value="LIPOPROTEIN-RELATED"/>
    <property type="match status" value="1"/>
</dbReference>
<protein>
    <recommendedName>
        <fullName evidence="3">SMP-30/gluconolactonase/LRE family protein</fullName>
    </recommendedName>
</protein>
<dbReference type="KEGG" id="add:HUW48_09865"/>
<proteinExistence type="predicted"/>